<evidence type="ECO:0008006" key="5">
    <source>
        <dbReference type="Google" id="ProtNLM"/>
    </source>
</evidence>
<comment type="caution">
    <text evidence="3">The sequence shown here is derived from an EMBL/GenBank/DDBJ whole genome shotgun (WGS) entry which is preliminary data.</text>
</comment>
<dbReference type="EMBL" id="MLYV02001125">
    <property type="protein sequence ID" value="PSR72926.1"/>
    <property type="molecule type" value="Genomic_DNA"/>
</dbReference>
<accession>A0A2R6NKS3</accession>
<dbReference type="GO" id="GO:0042175">
    <property type="term" value="C:nuclear outer membrane-endoplasmic reticulum membrane network"/>
    <property type="evidence" value="ECO:0007669"/>
    <property type="project" value="TreeGrafter"/>
</dbReference>
<proteinExistence type="predicted"/>
<dbReference type="GO" id="GO:0005783">
    <property type="term" value="C:endoplasmic reticulum"/>
    <property type="evidence" value="ECO:0007669"/>
    <property type="project" value="TreeGrafter"/>
</dbReference>
<evidence type="ECO:0000256" key="2">
    <source>
        <dbReference type="SAM" id="MobiDB-lite"/>
    </source>
</evidence>
<dbReference type="GO" id="GO:0008298">
    <property type="term" value="P:intracellular mRNA localization"/>
    <property type="evidence" value="ECO:0007669"/>
    <property type="project" value="TreeGrafter"/>
</dbReference>
<feature type="compositionally biased region" description="Basic residues" evidence="2">
    <location>
        <begin position="396"/>
        <end position="405"/>
    </location>
</feature>
<dbReference type="Proteomes" id="UP000186601">
    <property type="component" value="Unassembled WGS sequence"/>
</dbReference>
<reference evidence="3 4" key="1">
    <citation type="submission" date="2018-02" db="EMBL/GenBank/DDBJ databases">
        <title>Genome sequence of the basidiomycete white-rot fungus Phlebia centrifuga.</title>
        <authorList>
            <person name="Granchi Z."/>
            <person name="Peng M."/>
            <person name="de Vries R.P."/>
            <person name="Hilden K."/>
            <person name="Makela M.R."/>
            <person name="Grigoriev I."/>
            <person name="Riley R."/>
        </authorList>
    </citation>
    <scope>NUCLEOTIDE SEQUENCE [LARGE SCALE GENOMIC DNA]</scope>
    <source>
        <strain evidence="3 4">FBCC195</strain>
    </source>
</reference>
<dbReference type="AlphaFoldDB" id="A0A2R6NKS3"/>
<dbReference type="OrthoDB" id="2195113at2759"/>
<evidence type="ECO:0000313" key="4">
    <source>
        <dbReference type="Proteomes" id="UP000186601"/>
    </source>
</evidence>
<feature type="region of interest" description="Disordered" evidence="2">
    <location>
        <begin position="1"/>
        <end position="59"/>
    </location>
</feature>
<feature type="region of interest" description="Disordered" evidence="2">
    <location>
        <begin position="483"/>
        <end position="549"/>
    </location>
</feature>
<sequence>MALAKAKSTQNGGGKKPAKSPAPSTGASTPVTQVTTSTPADQLSYGSGRPDKSLYDSEQNKLKAEIEALQSKLNDVKDKIALANKGGPGQERRNQLLAEIKDIRNEQGNIKQTRSKIFEQLKALQDGIQKKVKDLNAARGKVSFRSVSEVDERIKQLDKQVESGSMKVADEKRALAEINQCKRNRRTVEGFQNEQESIEADRAQADELRKQLDDPEGKAISERYDAIQAELDQLKSEGDKAHAARGKLMDERTEIQGQLDELFNQKRDSTMRFREANDRYWAKVNEDRARRAERMRAQRAADDEAKKKEVADRLREEAEMPAFQAQIEDCQTLIDYFSGKSSAPPKLSTDAEKEKANLAGVPQLEIRKVEAASDGMVMRKKKGEEEESYFVGGGGKQKKGKKHGAKVTPTSDSTGTEAPSTDRVNIPLATLSALLSLSIPPPTSTTDSPRVVEDLQTKKAWFQANQSRVTAENKAKVEQEIQRLTGKHAKVDVVPQTDELTPPNGGAEHPAEPAPTPSVKSLDVSTAVPGDEVEGALESVKETEDAAEQ</sequence>
<dbReference type="InterPro" id="IPR039604">
    <property type="entry name" value="Bfr1"/>
</dbReference>
<evidence type="ECO:0000256" key="1">
    <source>
        <dbReference type="SAM" id="Coils"/>
    </source>
</evidence>
<dbReference type="PANTHER" id="PTHR31027">
    <property type="entry name" value="NUCLEAR SEGREGATION PROTEIN BFR1"/>
    <property type="match status" value="1"/>
</dbReference>
<feature type="region of interest" description="Disordered" evidence="2">
    <location>
        <begin position="293"/>
        <end position="313"/>
    </location>
</feature>
<dbReference type="GO" id="GO:0003729">
    <property type="term" value="F:mRNA binding"/>
    <property type="evidence" value="ECO:0007669"/>
    <property type="project" value="TreeGrafter"/>
</dbReference>
<protein>
    <recommendedName>
        <fullName evidence="5">Nuclear segregation protein Bfr1</fullName>
    </recommendedName>
</protein>
<gene>
    <name evidence="3" type="ORF">PHLCEN_2v11229</name>
</gene>
<keyword evidence="4" id="KW-1185">Reference proteome</keyword>
<dbReference type="STRING" id="98765.A0A2R6NKS3"/>
<dbReference type="PANTHER" id="PTHR31027:SF2">
    <property type="entry name" value="LEBERCILIN DOMAIN-CONTAINING PROTEIN"/>
    <property type="match status" value="1"/>
</dbReference>
<feature type="coiled-coil region" evidence="1">
    <location>
        <begin position="191"/>
        <end position="244"/>
    </location>
</feature>
<feature type="compositionally biased region" description="Basic and acidic residues" evidence="2">
    <location>
        <begin position="539"/>
        <end position="549"/>
    </location>
</feature>
<name>A0A2R6NKS3_9APHY</name>
<evidence type="ECO:0000313" key="3">
    <source>
        <dbReference type="EMBL" id="PSR72926.1"/>
    </source>
</evidence>
<dbReference type="GO" id="GO:1990904">
    <property type="term" value="C:ribonucleoprotein complex"/>
    <property type="evidence" value="ECO:0007669"/>
    <property type="project" value="TreeGrafter"/>
</dbReference>
<feature type="compositionally biased region" description="Polar residues" evidence="2">
    <location>
        <begin position="408"/>
        <end position="423"/>
    </location>
</feature>
<organism evidence="3 4">
    <name type="scientific">Hermanssonia centrifuga</name>
    <dbReference type="NCBI Taxonomy" id="98765"/>
    <lineage>
        <taxon>Eukaryota</taxon>
        <taxon>Fungi</taxon>
        <taxon>Dikarya</taxon>
        <taxon>Basidiomycota</taxon>
        <taxon>Agaricomycotina</taxon>
        <taxon>Agaricomycetes</taxon>
        <taxon>Polyporales</taxon>
        <taxon>Meruliaceae</taxon>
        <taxon>Hermanssonia</taxon>
    </lineage>
</organism>
<feature type="region of interest" description="Disordered" evidence="2">
    <location>
        <begin position="376"/>
        <end position="424"/>
    </location>
</feature>
<keyword evidence="1" id="KW-0175">Coiled coil</keyword>
<feature type="compositionally biased region" description="Basic and acidic residues" evidence="2">
    <location>
        <begin position="49"/>
        <end position="59"/>
    </location>
</feature>
<feature type="compositionally biased region" description="Low complexity" evidence="2">
    <location>
        <begin position="27"/>
        <end position="40"/>
    </location>
</feature>